<accession>A0A7R8ZM56</accession>
<comment type="similarity">
    <text evidence="3">Belongs to the CUT homeobox family.</text>
</comment>
<keyword evidence="8" id="KW-0406">Ion transport</keyword>
<dbReference type="GO" id="GO:0003677">
    <property type="term" value="F:DNA binding"/>
    <property type="evidence" value="ECO:0007669"/>
    <property type="project" value="UniProtKB-UniRule"/>
</dbReference>
<feature type="region of interest" description="Disordered" evidence="19">
    <location>
        <begin position="2081"/>
        <end position="2104"/>
    </location>
</feature>
<dbReference type="CDD" id="cd00086">
    <property type="entry name" value="homeodomain"/>
    <property type="match status" value="1"/>
</dbReference>
<keyword evidence="7" id="KW-0805">Transcription regulation</keyword>
<feature type="transmembrane region" description="Helical" evidence="20">
    <location>
        <begin position="1639"/>
        <end position="1659"/>
    </location>
</feature>
<dbReference type="SMART" id="SM00389">
    <property type="entry name" value="HOX"/>
    <property type="match status" value="1"/>
</dbReference>
<evidence type="ECO:0000313" key="21">
    <source>
        <dbReference type="EMBL" id="CAD7226669.1"/>
    </source>
</evidence>
<evidence type="ECO:0000256" key="12">
    <source>
        <dbReference type="ARBA" id="ARBA00023163"/>
    </source>
</evidence>
<gene>
    <name evidence="21" type="ORF">CTOB1V02_LOCUS4585</name>
</gene>
<feature type="region of interest" description="Disordered" evidence="19">
    <location>
        <begin position="2493"/>
        <end position="2534"/>
    </location>
</feature>
<keyword evidence="9 16" id="KW-0238">DNA-binding</keyword>
<feature type="compositionally biased region" description="Pro residues" evidence="19">
    <location>
        <begin position="737"/>
        <end position="753"/>
    </location>
</feature>
<feature type="region of interest" description="Disordered" evidence="19">
    <location>
        <begin position="710"/>
        <end position="764"/>
    </location>
</feature>
<feature type="compositionally biased region" description="Pro residues" evidence="19">
    <location>
        <begin position="655"/>
        <end position="671"/>
    </location>
</feature>
<proteinExistence type="inferred from homology"/>
<organism evidence="21">
    <name type="scientific">Cyprideis torosa</name>
    <dbReference type="NCBI Taxonomy" id="163714"/>
    <lineage>
        <taxon>Eukaryota</taxon>
        <taxon>Metazoa</taxon>
        <taxon>Ecdysozoa</taxon>
        <taxon>Arthropoda</taxon>
        <taxon>Crustacea</taxon>
        <taxon>Oligostraca</taxon>
        <taxon>Ostracoda</taxon>
        <taxon>Podocopa</taxon>
        <taxon>Podocopida</taxon>
        <taxon>Cytherocopina</taxon>
        <taxon>Cytheroidea</taxon>
        <taxon>Cytherideidae</taxon>
        <taxon>Cyprideis</taxon>
    </lineage>
</organism>
<feature type="compositionally biased region" description="Basic and acidic residues" evidence="19">
    <location>
        <begin position="2748"/>
        <end position="2757"/>
    </location>
</feature>
<dbReference type="InterPro" id="IPR005821">
    <property type="entry name" value="Ion_trans_dom"/>
</dbReference>
<dbReference type="InterPro" id="IPR015925">
    <property type="entry name" value="Ryanodine_IP3_receptor"/>
</dbReference>
<feature type="compositionally biased region" description="Low complexity" evidence="19">
    <location>
        <begin position="2355"/>
        <end position="2373"/>
    </location>
</feature>
<evidence type="ECO:0000256" key="8">
    <source>
        <dbReference type="ARBA" id="ARBA00023065"/>
    </source>
</evidence>
<keyword evidence="11 16" id="KW-0371">Homeobox</keyword>
<feature type="compositionally biased region" description="Low complexity" evidence="19">
    <location>
        <begin position="631"/>
        <end position="645"/>
    </location>
</feature>
<evidence type="ECO:0000256" key="20">
    <source>
        <dbReference type="SAM" id="Phobius"/>
    </source>
</evidence>
<dbReference type="GO" id="GO:0005634">
    <property type="term" value="C:nucleus"/>
    <property type="evidence" value="ECO:0007669"/>
    <property type="project" value="UniProtKB-SubCell"/>
</dbReference>
<dbReference type="InterPro" id="IPR001356">
    <property type="entry name" value="HD"/>
</dbReference>
<reference evidence="21" key="1">
    <citation type="submission" date="2020-11" db="EMBL/GenBank/DDBJ databases">
        <authorList>
            <person name="Tran Van P."/>
        </authorList>
    </citation>
    <scope>NUCLEOTIDE SEQUENCE</scope>
</reference>
<keyword evidence="6 20" id="KW-1133">Transmembrane helix</keyword>
<dbReference type="GO" id="GO:0016020">
    <property type="term" value="C:membrane"/>
    <property type="evidence" value="ECO:0007669"/>
    <property type="project" value="InterPro"/>
</dbReference>
<evidence type="ECO:0000256" key="11">
    <source>
        <dbReference type="ARBA" id="ARBA00023155"/>
    </source>
</evidence>
<evidence type="ECO:0000256" key="19">
    <source>
        <dbReference type="SAM" id="MobiDB-lite"/>
    </source>
</evidence>
<dbReference type="SMART" id="SM01109">
    <property type="entry name" value="CUT"/>
    <property type="match status" value="1"/>
</dbReference>
<feature type="non-terminal residue" evidence="21">
    <location>
        <position position="1"/>
    </location>
</feature>
<keyword evidence="14" id="KW-1071">Ligand-gated ion channel</keyword>
<keyword evidence="4" id="KW-0813">Transport</keyword>
<feature type="region of interest" description="Disordered" evidence="19">
    <location>
        <begin position="2293"/>
        <end position="2325"/>
    </location>
</feature>
<dbReference type="InterPro" id="IPR000699">
    <property type="entry name" value="RIH_dom"/>
</dbReference>
<evidence type="ECO:0000256" key="15">
    <source>
        <dbReference type="ARBA" id="ARBA00023303"/>
    </source>
</evidence>
<name>A0A7R8ZM56_9CRUS</name>
<feature type="compositionally biased region" description="Polar residues" evidence="19">
    <location>
        <begin position="2761"/>
        <end position="2772"/>
    </location>
</feature>
<feature type="transmembrane region" description="Helical" evidence="20">
    <location>
        <begin position="1550"/>
        <end position="1580"/>
    </location>
</feature>
<protein>
    <recommendedName>
        <fullName evidence="22">Inositol 1,4,5-trisphosphate receptor</fullName>
    </recommendedName>
</protein>
<feature type="compositionally biased region" description="Polar residues" evidence="19">
    <location>
        <begin position="2434"/>
        <end position="2443"/>
    </location>
</feature>
<evidence type="ECO:0000256" key="6">
    <source>
        <dbReference type="ARBA" id="ARBA00022989"/>
    </source>
</evidence>
<feature type="compositionally biased region" description="Polar residues" evidence="19">
    <location>
        <begin position="2230"/>
        <end position="2240"/>
    </location>
</feature>
<dbReference type="InterPro" id="IPR035910">
    <property type="entry name" value="RyR/IP3R_RIH_dom_sf"/>
</dbReference>
<dbReference type="FunFam" id="1.10.10.60:FF:000054">
    <property type="entry name" value="One cut domain family member"/>
    <property type="match status" value="1"/>
</dbReference>
<dbReference type="Gene3D" id="1.10.287.70">
    <property type="match status" value="1"/>
</dbReference>
<feature type="transmembrane region" description="Helical" evidence="20">
    <location>
        <begin position="1592"/>
        <end position="1609"/>
    </location>
</feature>
<dbReference type="Pfam" id="PF08454">
    <property type="entry name" value="RIH_assoc"/>
    <property type="match status" value="1"/>
</dbReference>
<feature type="DNA-binding region" description="Homeobox" evidence="16">
    <location>
        <begin position="2693"/>
        <end position="2753"/>
    </location>
</feature>
<evidence type="ECO:0000256" key="4">
    <source>
        <dbReference type="ARBA" id="ARBA00022448"/>
    </source>
</evidence>
<evidence type="ECO:0000256" key="5">
    <source>
        <dbReference type="ARBA" id="ARBA00022692"/>
    </source>
</evidence>
<keyword evidence="10 20" id="KW-0472">Membrane</keyword>
<feature type="coiled-coil region" evidence="18">
    <location>
        <begin position="1988"/>
        <end position="2029"/>
    </location>
</feature>
<dbReference type="InterPro" id="IPR003350">
    <property type="entry name" value="CUT_dom"/>
</dbReference>
<dbReference type="FunFam" id="1.10.260.40:FF:000005">
    <property type="entry name" value="One cut domain family member"/>
    <property type="match status" value="1"/>
</dbReference>
<dbReference type="PROSITE" id="PS50071">
    <property type="entry name" value="HOMEOBOX_2"/>
    <property type="match status" value="1"/>
</dbReference>
<keyword evidence="5 20" id="KW-0812">Transmembrane</keyword>
<evidence type="ECO:0000256" key="9">
    <source>
        <dbReference type="ARBA" id="ARBA00023125"/>
    </source>
</evidence>
<dbReference type="InterPro" id="IPR013662">
    <property type="entry name" value="RIH_assoc-dom"/>
</dbReference>
<feature type="region of interest" description="Disordered" evidence="19">
    <location>
        <begin position="2354"/>
        <end position="2455"/>
    </location>
</feature>
<dbReference type="InterPro" id="IPR010982">
    <property type="entry name" value="Lambda_DNA-bd_dom_sf"/>
</dbReference>
<dbReference type="Pfam" id="PF00520">
    <property type="entry name" value="Ion_trans"/>
    <property type="match status" value="1"/>
</dbReference>
<feature type="region of interest" description="Disordered" evidence="19">
    <location>
        <begin position="148"/>
        <end position="171"/>
    </location>
</feature>
<evidence type="ECO:0000256" key="13">
    <source>
        <dbReference type="ARBA" id="ARBA00023242"/>
    </source>
</evidence>
<dbReference type="Gene3D" id="1.10.260.40">
    <property type="entry name" value="lambda repressor-like DNA-binding domains"/>
    <property type="match status" value="1"/>
</dbReference>
<evidence type="ECO:0008006" key="22">
    <source>
        <dbReference type="Google" id="ProtNLM"/>
    </source>
</evidence>
<dbReference type="PANTHER" id="PTHR45816:SF4">
    <property type="entry name" value="RYR_IP3R HOMOLOGY ASSOCIATED DOMAIN-CONTAINING PROTEIN"/>
    <property type="match status" value="1"/>
</dbReference>
<sequence>VVKLARDLIYFGFYSFSNLLRLTKTLLRILDSTTDPTSSSQQNSAGIVHGNGIKLDVMKTIHEMGSVATSVTLGPTTPVGAPPSSPLVAGAAGGAAAHVKKSPVKEDTLVMDTKLKIIEILEFILNVRLDFRISSLLSIFKREFAESSRSSGGEGEDGSDAGSQSAHHPTLNDKGIDLEIIGAQAEGIFGERQAVQLLVSDSDVESYKQIKADLDDLRLLVEKSELWVYKAKGEDGASRGPPFLGTTSERQGSAIDLDIGPPIDPAQAKNYRAIQMILIRLRNLCLQESPLSKVSMSATALSTSSMTPVPPKPRRHEQRLLRNMGVHTVVLDLLRIPYDKREDIRMKDLMRLAHQFLQGFCLGNQQNQALLHKHIDLFLTPGLLEAQTMCAIFQDNQALCVDVNERVVQHYIHCIATYGRHVQYLKFLETLVRADGQFIRRCQDMVMTEMVNAGEDVLVFYTDRTSFPQLIDMMRSERHRLDESSPLQYHIELVKLLALCTGGKNVFTELKCHSLLPLDDIINVVAHKDCIPEVKEVYINFLNHCYIDTEVEMKEIYSSHHIWRLFEHSFLVDMAIVANATLDRKHADVVLEDYVNHTLMTTVSNFFSSPYSDQSTTVQRQLRGTKLFWSSSTSSSSATSAPAPSISNDNAASVDPPPPPTAPPAASPPSTPDSASTRSEEISCFKSKVTASSSNDVAQRQLRGTKLFWSSSTSSSSATSPPAAAPSISNDNAASVDPPPPPTAPPAASPPSTPDSASTRSEEISCFKSKVTASSSNDVAQTRQPVFVQLLQSAFRLAQCHWLSATQRFSIENCIRTLAEVAKNRKIAIPTDLDTQVQAMFSKAALLARQTNKWRQFSLGKREQYIHSNTLLRSDRSVIEGLHDIVSLLEDQLKPLVQAESSVLVDILYRPECLFPVGSEARKKCERGGFVSRLVRHTEKLIEEREEKLCSKILQTLRDMMAFDADYGEKGDSLRHSLLLRYFGRTVWDNVKLKSTKLAQLKAPQSILLTNGPGGIFLKRAGMTLAEVQCRLDEEGVSELVVELVTKSQGLPSIFSEVVQLGIALLEGGNPVIQASLFRKLSPPDVSQTFFKVFHAKMEEAQSAIRSTVTVNTSDVSSKALETTEKETKEVDRLPRRGKAGPLQGGAGFGSKGTGVLMTEELKEELNSAAASTAQAFLSVRGGNSVGYDASSYSLGQGHPSSSALEDMVAEKQERAKDKEEQTLSPKVSIMLPILRFLQLLCENHNSSLQNFLRSQGNKNNYNLVSETLMFLDCICGSTTGGLGLLGLYINETNFSLINQTLETLVEYCQGPCHENQTCIARHESNGLDIVTALVLNDINPLQRTRMDLVLELKNSASKLLLSIMESRGDSENSERILSNMNPRQLLEVACKAFHQESLEEDGTGAAGDRYPLGVAEELEEEAAEDGVSPKEVGHNVYILCHQLAQHNKDLAHLLRPCDEERDDAKMRSSLRFYSSHTAQIEIVRQDRTLEQIVFPIPEECEYLTRETQIRVFHTAEKDEQGSKVSAFFEKCDDMYQEMIWQKKLRAQPLLFWVSSYMSLWSQVLFNFAVLINLIVAFFYPFSETDARVNHHFSGFSWVSTFISAAIVITYPRPHAIRTLVASVIMRMIFSWGPEPTLWILGFANVFFKIVHIVSLMGNQGTFSRNLKELATHWELLYHLVYLLFSVLGLSVHPFFFSILLFDVVYREETLLNVIRSVTRNGRSIVLTAVLALILVYLFSLIGYIFFQEDFLLEVDHIDVTASDSPSEVVLKTCSVPGNDGVDCSTPDNTEGASEKYSAHANTAVSSELPSLTETKERACDSLIMCIVTTLNQGLRNGGGIGDVLRAPSSQEPHFVARVIYDLVFFFVVIIIVLNLIFGVIIDTFADLRSEKQQKEEILRNTCFICGLNRSAFDNKTVSFEEHIKCEHNMWHYLYFIVLVKVKDPTEFTGPESYVYSMVKEKNLDWFPRMRAMSLAIGDGEGTETSELKMLQTQIDSAQKTVVELTVQIQELRDQIMEQRSHKQRLNLLQHQNSAGTGVFPPHIQAHAQEYFLSQHSMSSPLPTVLPPPPTIAVHRTLTGSRSDALPPSATTGGGKNIDRSGSPDAVRLPEMKFHLKSSQIGTVTTAGGAIVSAVTLPGGVVISPSTALPSIRTIKAATLKQEDPDDTEDVFNDPASEAPTLPLDFSSGEEVSSGPDAPARGCGGGGDEVASLLEASQRKREGELVSGEHPTSLTPTSEACSDPEELELPADLSVTKAESKEDPEETFERAEEEDEEDGEMLDAADYHRIQGGGGHCHPDYHHQMTHVNGRLSPSSAAGPVGGSGNFSPSSYATLTPLQPLPPISTMSDKFAYASPHHQSPHQVPQQPSSHQGPGSGGGPSFPSPPLQSPPPGQHQSFSTYDHKIASPPPQPSPNSLAYGNSNGLSIHQHHHYIQQNGVQQHKTGPPCISPLPTSQGYVAHSAHVTDYGRRPPSPGETTASAATAYSAYNGGQLLHRSTDGNGDPPSPAEYKLIHDGGAKSPLSPGSGSGTGELEELNTKDLAHRISAELKRYSIPQAIFAQRVLCRSQGTLSDLLRNPKPWSKLKSGRETFRRMWKWLQEPEFQRMSSLRLAVYLAVGRGGIVQATLPPPLFRSLTHQTLLRSHTFSFEKALSALKVLCGPTHDVGGEGAPGYIACKRKEEQQTHLEAAPAPKKPRLVFTDLQRRTLQAIFKVETKRPSKEMQVTIARQLGLEPQTVGNFFMNARRRSQDKWREDDPGSPSDSHCENNNIL</sequence>
<evidence type="ECO:0000256" key="17">
    <source>
        <dbReference type="RuleBase" id="RU000682"/>
    </source>
</evidence>
<feature type="compositionally biased region" description="Pro residues" evidence="19">
    <location>
        <begin position="2382"/>
        <end position="2393"/>
    </location>
</feature>
<dbReference type="Gene3D" id="1.10.10.60">
    <property type="entry name" value="Homeodomain-like"/>
    <property type="match status" value="1"/>
</dbReference>
<keyword evidence="15" id="KW-0407">Ion channel</keyword>
<dbReference type="Pfam" id="PF00046">
    <property type="entry name" value="Homeodomain"/>
    <property type="match status" value="1"/>
</dbReference>
<dbReference type="Pfam" id="PF01365">
    <property type="entry name" value="RYDR_ITPR"/>
    <property type="match status" value="1"/>
</dbReference>
<feature type="region of interest" description="Disordered" evidence="19">
    <location>
        <begin position="631"/>
        <end position="682"/>
    </location>
</feature>
<dbReference type="Pfam" id="PF02376">
    <property type="entry name" value="CUT"/>
    <property type="match status" value="1"/>
</dbReference>
<dbReference type="SUPFAM" id="SSF47413">
    <property type="entry name" value="lambda repressor-like DNA-binding domains"/>
    <property type="match status" value="1"/>
</dbReference>
<feature type="compositionally biased region" description="Low complexity" evidence="19">
    <location>
        <begin position="710"/>
        <end position="736"/>
    </location>
</feature>
<dbReference type="InterPro" id="IPR009057">
    <property type="entry name" value="Homeodomain-like_sf"/>
</dbReference>
<feature type="region of interest" description="Disordered" evidence="19">
    <location>
        <begin position="1116"/>
        <end position="1151"/>
    </location>
</feature>
<feature type="transmembrane region" description="Helical" evidence="20">
    <location>
        <begin position="1725"/>
        <end position="1747"/>
    </location>
</feature>
<evidence type="ECO:0000256" key="16">
    <source>
        <dbReference type="PROSITE-ProRule" id="PRU00108"/>
    </source>
</evidence>
<comment type="subcellular location">
    <subcellularLocation>
        <location evidence="2">Endomembrane system</location>
        <topology evidence="2">Multi-pass membrane protein</topology>
    </subcellularLocation>
    <subcellularLocation>
        <location evidence="1 16 17">Nucleus</location>
    </subcellularLocation>
</comment>
<dbReference type="EMBL" id="OB660889">
    <property type="protein sequence ID" value="CAD7226669.1"/>
    <property type="molecule type" value="Genomic_DNA"/>
</dbReference>
<evidence type="ECO:0000256" key="7">
    <source>
        <dbReference type="ARBA" id="ARBA00023015"/>
    </source>
</evidence>
<dbReference type="GO" id="GO:0012505">
    <property type="term" value="C:endomembrane system"/>
    <property type="evidence" value="ECO:0007669"/>
    <property type="project" value="UniProtKB-SubCell"/>
</dbReference>
<feature type="compositionally biased region" description="Basic and acidic residues" evidence="19">
    <location>
        <begin position="1122"/>
        <end position="1135"/>
    </location>
</feature>
<feature type="compositionally biased region" description="Polar residues" evidence="19">
    <location>
        <begin position="2414"/>
        <end position="2426"/>
    </location>
</feature>
<dbReference type="GO" id="GO:0005262">
    <property type="term" value="F:calcium channel activity"/>
    <property type="evidence" value="ECO:0007669"/>
    <property type="project" value="InterPro"/>
</dbReference>
<dbReference type="PROSITE" id="PS51042">
    <property type="entry name" value="CUT"/>
    <property type="match status" value="1"/>
</dbReference>
<dbReference type="OrthoDB" id="76898at2759"/>
<feature type="region of interest" description="Disordered" evidence="19">
    <location>
        <begin position="2159"/>
        <end position="2280"/>
    </location>
</feature>
<dbReference type="SUPFAM" id="SSF100909">
    <property type="entry name" value="IP3 receptor type 1 binding core, domain 2"/>
    <property type="match status" value="1"/>
</dbReference>
<feature type="region of interest" description="Disordered" evidence="19">
    <location>
        <begin position="2744"/>
        <end position="2772"/>
    </location>
</feature>
<feature type="compositionally biased region" description="Acidic residues" evidence="19">
    <location>
        <begin position="2262"/>
        <end position="2280"/>
    </location>
</feature>
<evidence type="ECO:0000256" key="10">
    <source>
        <dbReference type="ARBA" id="ARBA00023136"/>
    </source>
</evidence>
<feature type="transmembrane region" description="Helical" evidence="20">
    <location>
        <begin position="1680"/>
        <end position="1705"/>
    </location>
</feature>
<dbReference type="PANTHER" id="PTHR45816">
    <property type="entry name" value="MIR DOMAIN-CONTAINING PROTEIN"/>
    <property type="match status" value="1"/>
</dbReference>
<evidence type="ECO:0000256" key="3">
    <source>
        <dbReference type="ARBA" id="ARBA00008190"/>
    </source>
</evidence>
<keyword evidence="18" id="KW-0175">Coiled coil</keyword>
<dbReference type="SUPFAM" id="SSF46689">
    <property type="entry name" value="Homeodomain-like"/>
    <property type="match status" value="1"/>
</dbReference>
<evidence type="ECO:0000256" key="1">
    <source>
        <dbReference type="ARBA" id="ARBA00004123"/>
    </source>
</evidence>
<evidence type="ECO:0000256" key="18">
    <source>
        <dbReference type="SAM" id="Coils"/>
    </source>
</evidence>
<evidence type="ECO:0000256" key="2">
    <source>
        <dbReference type="ARBA" id="ARBA00004127"/>
    </source>
</evidence>
<evidence type="ECO:0000256" key="14">
    <source>
        <dbReference type="ARBA" id="ARBA00023286"/>
    </source>
</evidence>
<keyword evidence="13 16" id="KW-0539">Nucleus</keyword>
<keyword evidence="12" id="KW-0804">Transcription</keyword>
<feature type="transmembrane region" description="Helical" evidence="20">
    <location>
        <begin position="1859"/>
        <end position="1882"/>
    </location>
</feature>